<dbReference type="EMBL" id="QZCH01000014">
    <property type="protein sequence ID" value="RJG42728.1"/>
    <property type="molecule type" value="Genomic_DNA"/>
</dbReference>
<proteinExistence type="predicted"/>
<keyword evidence="1" id="KW-0812">Transmembrane</keyword>
<dbReference type="Proteomes" id="UP000283255">
    <property type="component" value="Unassembled WGS sequence"/>
</dbReference>
<keyword evidence="1" id="KW-1133">Transmembrane helix</keyword>
<reference evidence="2 3" key="1">
    <citation type="submission" date="2018-09" db="EMBL/GenBank/DDBJ databases">
        <authorList>
            <person name="Wang F."/>
        </authorList>
    </citation>
    <scope>NUCLEOTIDE SEQUENCE [LARGE SCALE GENOMIC DNA]</scope>
    <source>
        <strain evidence="2 3">PLHSC7-2</strain>
    </source>
</reference>
<dbReference type="NCBIfam" id="TIGR02532">
    <property type="entry name" value="IV_pilin_GFxxxE"/>
    <property type="match status" value="1"/>
</dbReference>
<feature type="transmembrane region" description="Helical" evidence="1">
    <location>
        <begin position="6"/>
        <end position="29"/>
    </location>
</feature>
<protein>
    <submittedName>
        <fullName evidence="2">Type II secretion system protein</fullName>
    </submittedName>
</protein>
<dbReference type="RefSeq" id="WP_119910930.1">
    <property type="nucleotide sequence ID" value="NZ_QZCH01000014.1"/>
</dbReference>
<comment type="caution">
    <text evidence="2">The sequence shown here is derived from an EMBL/GenBank/DDBJ whole genome shotgun (WGS) entry which is preliminary data.</text>
</comment>
<evidence type="ECO:0000256" key="1">
    <source>
        <dbReference type="SAM" id="Phobius"/>
    </source>
</evidence>
<dbReference type="PROSITE" id="PS00409">
    <property type="entry name" value="PROKAR_NTER_METHYL"/>
    <property type="match status" value="1"/>
</dbReference>
<dbReference type="AlphaFoldDB" id="A0A418YDZ5"/>
<evidence type="ECO:0000313" key="2">
    <source>
        <dbReference type="EMBL" id="RJG42728.1"/>
    </source>
</evidence>
<dbReference type="OrthoDB" id="9794345at2"/>
<dbReference type="Pfam" id="PF07963">
    <property type="entry name" value="N_methyl"/>
    <property type="match status" value="1"/>
</dbReference>
<accession>A0A418YDZ5</accession>
<organism evidence="2 3">
    <name type="scientific">Motilimonas pumila</name>
    <dbReference type="NCBI Taxonomy" id="2303987"/>
    <lineage>
        <taxon>Bacteria</taxon>
        <taxon>Pseudomonadati</taxon>
        <taxon>Pseudomonadota</taxon>
        <taxon>Gammaproteobacteria</taxon>
        <taxon>Alteromonadales</taxon>
        <taxon>Alteromonadales genera incertae sedis</taxon>
        <taxon>Motilimonas</taxon>
    </lineage>
</organism>
<keyword evidence="1" id="KW-0472">Membrane</keyword>
<dbReference type="InterPro" id="IPR012902">
    <property type="entry name" value="N_methyl_site"/>
</dbReference>
<sequence>MRQKGFTLIEMLVALSIFSSVMGLALYAYEQGRSTWARSLARGADELRLIQREQWLRLTFEQSVAAPFRDTRTFSSFPYFYGNSRQVSFLSAAPIFQGPGKVAVVELKAEQRDKRWTLYYREQLGADPQRGIYLSDVDWFPLLTDLNSVEFVYEADIHMPFSGSLGDLEQNKRRYYRDRPDWINYFESNFEEGIPRRVMIRFVNKEGLLFEWFFSLARYSDVLEPVYRPWDKNQ</sequence>
<name>A0A418YDZ5_9GAMM</name>
<reference evidence="2 3" key="2">
    <citation type="submission" date="2019-01" db="EMBL/GenBank/DDBJ databases">
        <title>Motilimonas pumilus sp. nov., isolated from the gut of sea cucumber (Apostichopus japonicus).</title>
        <authorList>
            <person name="Wang F.-Q."/>
            <person name="Ren L.-H."/>
            <person name="Lin Y.-W."/>
            <person name="Sun G.-H."/>
            <person name="Du Z.-J."/>
            <person name="Zhao J.-X."/>
            <person name="Liu X.-J."/>
            <person name="Liu L.-J."/>
        </authorList>
    </citation>
    <scope>NUCLEOTIDE SEQUENCE [LARGE SCALE GENOMIC DNA]</scope>
    <source>
        <strain evidence="2 3">PLHSC7-2</strain>
    </source>
</reference>
<evidence type="ECO:0000313" key="3">
    <source>
        <dbReference type="Proteomes" id="UP000283255"/>
    </source>
</evidence>
<keyword evidence="3" id="KW-1185">Reference proteome</keyword>
<gene>
    <name evidence="2" type="ORF">D1Z90_11600</name>
</gene>